<protein>
    <recommendedName>
        <fullName evidence="2">DUF835 domain-containing protein</fullName>
    </recommendedName>
</protein>
<dbReference type="KEGG" id="hanx:ABSL23_04370"/>
<dbReference type="AlphaFoldDB" id="A0AAU8CEA5"/>
<evidence type="ECO:0008006" key="2">
    <source>
        <dbReference type="Google" id="ProtNLM"/>
    </source>
</evidence>
<accession>A0AAU8CEA5</accession>
<dbReference type="EMBL" id="CP159204">
    <property type="protein sequence ID" value="XCF17257.1"/>
    <property type="molecule type" value="Genomic_DNA"/>
</dbReference>
<evidence type="ECO:0000313" key="1">
    <source>
        <dbReference type="EMBL" id="XCF17257.1"/>
    </source>
</evidence>
<organism evidence="1">
    <name type="scientific">Halobacterium sp. NMX12-1</name>
    <dbReference type="NCBI Taxonomy" id="3166650"/>
    <lineage>
        <taxon>Archaea</taxon>
        <taxon>Methanobacteriati</taxon>
        <taxon>Methanobacteriota</taxon>
        <taxon>Stenosarchaea group</taxon>
        <taxon>Halobacteria</taxon>
        <taxon>Halobacteriales</taxon>
        <taxon>Halobacteriaceae</taxon>
        <taxon>Halobacterium</taxon>
    </lineage>
</organism>
<sequence>MSDATLADSRDAPAMLVLAPGLSGDDARVCTQRVAAADAALVVSLRRPPDDWRAARDGALPPTCFVTAEPNGDAANAVADPGDLTGLGIAVSERLGDLPDDAEPAVCVDSLTTLLQYADTERAYRFLQVLCGRVRAAGGTVHVHADPAAHDERELDRLAGLFDGVRSVEN</sequence>
<gene>
    <name evidence="1" type="ORF">ABSL23_04370</name>
</gene>
<dbReference type="GeneID" id="91108357"/>
<proteinExistence type="predicted"/>
<dbReference type="RefSeq" id="WP_353634857.1">
    <property type="nucleotide sequence ID" value="NZ_CP159204.1"/>
</dbReference>
<dbReference type="Pfam" id="PF24336">
    <property type="entry name" value="DUF7504"/>
    <property type="match status" value="1"/>
</dbReference>
<reference evidence="1" key="1">
    <citation type="submission" date="2024-06" db="EMBL/GenBank/DDBJ databases">
        <title>Genome Sequence of an extremely halophilic archaeon isolated from Permian era halite, Salado Formation, Carlsbad, New Mexico: Halobacterium sp. strain NMX12-1.</title>
        <authorList>
            <person name="Sotoa L."/>
            <person name="DasSarma P."/>
            <person name="Anton B.P."/>
            <person name="Vincze T."/>
            <person name="Verma I."/>
            <person name="Eralp B."/>
            <person name="Powers D.W."/>
            <person name="Dozier B.L."/>
            <person name="Roberts R.J."/>
            <person name="DasSarma S."/>
        </authorList>
    </citation>
    <scope>NUCLEOTIDE SEQUENCE</scope>
    <source>
        <strain evidence="1">NMX12-1</strain>
    </source>
</reference>
<dbReference type="InterPro" id="IPR055927">
    <property type="entry name" value="DUF7504"/>
</dbReference>
<name>A0AAU8CEA5_9EURY</name>